<proteinExistence type="predicted"/>
<feature type="region of interest" description="Disordered" evidence="1">
    <location>
        <begin position="1"/>
        <end position="53"/>
    </location>
</feature>
<accession>A0ABR4NQU8</accession>
<dbReference type="EMBL" id="JBEVYD010000009">
    <property type="protein sequence ID" value="KAL3230628.1"/>
    <property type="molecule type" value="Genomic_DNA"/>
</dbReference>
<comment type="caution">
    <text evidence="2">The sequence shown here is derived from an EMBL/GenBank/DDBJ whole genome shotgun (WGS) entry which is preliminary data.</text>
</comment>
<protein>
    <submittedName>
        <fullName evidence="2">Uncharacterized protein</fullName>
    </submittedName>
</protein>
<dbReference type="Proteomes" id="UP001623330">
    <property type="component" value="Unassembled WGS sequence"/>
</dbReference>
<name>A0ABR4NQU8_9SACH</name>
<reference evidence="2 3" key="1">
    <citation type="submission" date="2024-05" db="EMBL/GenBank/DDBJ databases">
        <title>Long read based assembly of the Candida bracarensis genome reveals expanded adhesin content.</title>
        <authorList>
            <person name="Marcet-Houben M."/>
            <person name="Ksiezopolska E."/>
            <person name="Gabaldon T."/>
        </authorList>
    </citation>
    <scope>NUCLEOTIDE SEQUENCE [LARGE SCALE GENOMIC DNA]</scope>
    <source>
        <strain evidence="2 3">CBM6</strain>
    </source>
</reference>
<feature type="compositionally biased region" description="Polar residues" evidence="1">
    <location>
        <begin position="37"/>
        <end position="53"/>
    </location>
</feature>
<evidence type="ECO:0000313" key="2">
    <source>
        <dbReference type="EMBL" id="KAL3230628.1"/>
    </source>
</evidence>
<keyword evidence="3" id="KW-1185">Reference proteome</keyword>
<evidence type="ECO:0000256" key="1">
    <source>
        <dbReference type="SAM" id="MobiDB-lite"/>
    </source>
</evidence>
<gene>
    <name evidence="2" type="ORF">RNJ44_01077</name>
</gene>
<sequence>MASRWKTPGEEEKNDEDNDTKNNSNTANNEKSTSETYMSGNFMNRENSPTGSDNIYHFNII</sequence>
<organism evidence="2 3">
    <name type="scientific">Nakaseomyces bracarensis</name>
    <dbReference type="NCBI Taxonomy" id="273131"/>
    <lineage>
        <taxon>Eukaryota</taxon>
        <taxon>Fungi</taxon>
        <taxon>Dikarya</taxon>
        <taxon>Ascomycota</taxon>
        <taxon>Saccharomycotina</taxon>
        <taxon>Saccharomycetes</taxon>
        <taxon>Saccharomycetales</taxon>
        <taxon>Saccharomycetaceae</taxon>
        <taxon>Nakaseomyces</taxon>
    </lineage>
</organism>
<evidence type="ECO:0000313" key="3">
    <source>
        <dbReference type="Proteomes" id="UP001623330"/>
    </source>
</evidence>
<feature type="compositionally biased region" description="Low complexity" evidence="1">
    <location>
        <begin position="21"/>
        <end position="36"/>
    </location>
</feature>